<dbReference type="Gene3D" id="3.40.50.300">
    <property type="entry name" value="P-loop containing nucleotide triphosphate hydrolases"/>
    <property type="match status" value="1"/>
</dbReference>
<dbReference type="GO" id="GO:0016887">
    <property type="term" value="F:ATP hydrolysis activity"/>
    <property type="evidence" value="ECO:0007669"/>
    <property type="project" value="InterPro"/>
</dbReference>
<feature type="non-terminal residue" evidence="2">
    <location>
        <position position="1"/>
    </location>
</feature>
<accession>A0AA39TKA6</accession>
<dbReference type="InterPro" id="IPR003593">
    <property type="entry name" value="AAA+_ATPase"/>
</dbReference>
<dbReference type="GO" id="GO:0005524">
    <property type="term" value="F:ATP binding"/>
    <property type="evidence" value="ECO:0007669"/>
    <property type="project" value="InterPro"/>
</dbReference>
<organism evidence="2 3">
    <name type="scientific">Bombardia bombarda</name>
    <dbReference type="NCBI Taxonomy" id="252184"/>
    <lineage>
        <taxon>Eukaryota</taxon>
        <taxon>Fungi</taxon>
        <taxon>Dikarya</taxon>
        <taxon>Ascomycota</taxon>
        <taxon>Pezizomycotina</taxon>
        <taxon>Sordariomycetes</taxon>
        <taxon>Sordariomycetidae</taxon>
        <taxon>Sordariales</taxon>
        <taxon>Lasiosphaeriaceae</taxon>
        <taxon>Bombardia</taxon>
    </lineage>
</organism>
<protein>
    <submittedName>
        <fullName evidence="2">P-loop containing nucleoside triphosphate hydrolase protein</fullName>
    </submittedName>
</protein>
<dbReference type="SMART" id="SM00382">
    <property type="entry name" value="AAA"/>
    <property type="match status" value="1"/>
</dbReference>
<evidence type="ECO:0000259" key="1">
    <source>
        <dbReference type="SMART" id="SM00382"/>
    </source>
</evidence>
<gene>
    <name evidence="2" type="ORF">B0T17DRAFT_500641</name>
</gene>
<keyword evidence="2" id="KW-0378">Hydrolase</keyword>
<dbReference type="InterPro" id="IPR003959">
    <property type="entry name" value="ATPase_AAA_core"/>
</dbReference>
<name>A0AA39TKA6_9PEZI</name>
<proteinExistence type="predicted"/>
<dbReference type="Pfam" id="PF00004">
    <property type="entry name" value="AAA"/>
    <property type="match status" value="1"/>
</dbReference>
<dbReference type="InterPro" id="IPR027417">
    <property type="entry name" value="P-loop_NTPase"/>
</dbReference>
<dbReference type="AlphaFoldDB" id="A0AA39TKA6"/>
<dbReference type="Pfam" id="PF23232">
    <property type="entry name" value="AAA_lid_13"/>
    <property type="match status" value="1"/>
</dbReference>
<dbReference type="Proteomes" id="UP001174934">
    <property type="component" value="Unassembled WGS sequence"/>
</dbReference>
<sequence>GLGCIILLHGVPGVGKTSTADIECVAAHTNKPLYPITCGDIGYRPEDLEKNMEKHFGLAHRWGCVLLLDEADVFLVKRDRNGLVSVFLRILEYYSGILFLTTNRVGTIDDAFRSRLHLTLYYPKLTSKQTKQIFKRNFRRIADINADRHEKQLPLFAYKDVEPRVMQWASQTRKLLMWNGRQIRNVFQTALALAEFQAAAAGSRAGMAVEVKRRHFKIVADASVQFNEYLMATHGADEDKVAGREYVSAMELAAPKVERGREEVEEISE</sequence>
<comment type="caution">
    <text evidence="2">The sequence shown here is derived from an EMBL/GenBank/DDBJ whole genome shotgun (WGS) entry which is preliminary data.</text>
</comment>
<evidence type="ECO:0000313" key="3">
    <source>
        <dbReference type="Proteomes" id="UP001174934"/>
    </source>
</evidence>
<keyword evidence="3" id="KW-1185">Reference proteome</keyword>
<dbReference type="EMBL" id="JAULSR010000010">
    <property type="protein sequence ID" value="KAK0610354.1"/>
    <property type="molecule type" value="Genomic_DNA"/>
</dbReference>
<reference evidence="2" key="1">
    <citation type="submission" date="2023-06" db="EMBL/GenBank/DDBJ databases">
        <title>Genome-scale phylogeny and comparative genomics of the fungal order Sordariales.</title>
        <authorList>
            <consortium name="Lawrence Berkeley National Laboratory"/>
            <person name="Hensen N."/>
            <person name="Bonometti L."/>
            <person name="Westerberg I."/>
            <person name="Brannstrom I.O."/>
            <person name="Guillou S."/>
            <person name="Cros-Aarteil S."/>
            <person name="Calhoun S."/>
            <person name="Haridas S."/>
            <person name="Kuo A."/>
            <person name="Mondo S."/>
            <person name="Pangilinan J."/>
            <person name="Riley R."/>
            <person name="LaButti K."/>
            <person name="Andreopoulos B."/>
            <person name="Lipzen A."/>
            <person name="Chen C."/>
            <person name="Yanf M."/>
            <person name="Daum C."/>
            <person name="Ng V."/>
            <person name="Clum A."/>
            <person name="Steindorff A."/>
            <person name="Ohm R."/>
            <person name="Martin F."/>
            <person name="Silar P."/>
            <person name="Natvig D."/>
            <person name="Lalanne C."/>
            <person name="Gautier V."/>
            <person name="Ament-velasquez S.L."/>
            <person name="Kruys A."/>
            <person name="Hutchinson M.I."/>
            <person name="Powell A.J."/>
            <person name="Barry K."/>
            <person name="Miller A.N."/>
            <person name="Grigoriev I.V."/>
            <person name="Debuchy R."/>
            <person name="Gladieux P."/>
            <person name="Thoren M.H."/>
            <person name="Johannesson H."/>
        </authorList>
    </citation>
    <scope>NUCLEOTIDE SEQUENCE</scope>
    <source>
        <strain evidence="2">SMH3391-2</strain>
    </source>
</reference>
<feature type="domain" description="AAA+ ATPase" evidence="1">
    <location>
        <begin position="2"/>
        <end position="126"/>
    </location>
</feature>
<dbReference type="SUPFAM" id="SSF52540">
    <property type="entry name" value="P-loop containing nucleoside triphosphate hydrolases"/>
    <property type="match status" value="1"/>
</dbReference>
<evidence type="ECO:0000313" key="2">
    <source>
        <dbReference type="EMBL" id="KAK0610354.1"/>
    </source>
</evidence>
<dbReference type="PANTHER" id="PTHR46411:SF2">
    <property type="entry name" value="AAA+ ATPASE DOMAIN-CONTAINING PROTEIN"/>
    <property type="match status" value="1"/>
</dbReference>
<dbReference type="InterPro" id="IPR056599">
    <property type="entry name" value="AAA_lid_fung"/>
</dbReference>
<dbReference type="PANTHER" id="PTHR46411">
    <property type="entry name" value="FAMILY ATPASE, PUTATIVE-RELATED"/>
    <property type="match status" value="1"/>
</dbReference>